<gene>
    <name evidence="2" type="ORF">SAMN02745223_03004</name>
    <name evidence="1" type="ORF">VW29_09475</name>
</gene>
<dbReference type="OrthoDB" id="8420682at2"/>
<dbReference type="EMBL" id="LAJF01000068">
    <property type="protein sequence ID" value="KKB84624.1"/>
    <property type="molecule type" value="Genomic_DNA"/>
</dbReference>
<sequence length="105" mass="11794">MSSTQGYIFYTYSSAAKAGEHRWYDDGADNEFFDSEVSAREALATVFRETLRDGEAMPATMCIVKIETVSLTKESVLALLNNDLKSFVRVYEIVDTVNPPKQIQT</sequence>
<evidence type="ECO:0000313" key="3">
    <source>
        <dbReference type="Proteomes" id="UP000033608"/>
    </source>
</evidence>
<dbReference type="Proteomes" id="UP000033608">
    <property type="component" value="Unassembled WGS sequence"/>
</dbReference>
<dbReference type="Proteomes" id="UP000184533">
    <property type="component" value="Unassembled WGS sequence"/>
</dbReference>
<name>A0A0F5LR68_9HYPH</name>
<accession>A0A0F5LR68</accession>
<organism evidence="1 3">
    <name type="scientific">Devosia limi DSM 17137</name>
    <dbReference type="NCBI Taxonomy" id="1121477"/>
    <lineage>
        <taxon>Bacteria</taxon>
        <taxon>Pseudomonadati</taxon>
        <taxon>Pseudomonadota</taxon>
        <taxon>Alphaproteobacteria</taxon>
        <taxon>Hyphomicrobiales</taxon>
        <taxon>Devosiaceae</taxon>
        <taxon>Devosia</taxon>
    </lineage>
</organism>
<dbReference type="PATRIC" id="fig|1121477.3.peg.2997"/>
<protein>
    <submittedName>
        <fullName evidence="1">Uncharacterized protein</fullName>
    </submittedName>
</protein>
<keyword evidence="3" id="KW-1185">Reference proteome</keyword>
<proteinExistence type="predicted"/>
<evidence type="ECO:0000313" key="1">
    <source>
        <dbReference type="EMBL" id="KKB84624.1"/>
    </source>
</evidence>
<reference evidence="1 3" key="1">
    <citation type="submission" date="2015-03" db="EMBL/GenBank/DDBJ databases">
        <authorList>
            <person name="Hassan Y.I."/>
            <person name="Lepp D."/>
            <person name="Zhou T."/>
        </authorList>
    </citation>
    <scope>NUCLEOTIDE SEQUENCE [LARGE SCALE GENOMIC DNA]</scope>
    <source>
        <strain evidence="1 3">DSM 17137</strain>
    </source>
</reference>
<evidence type="ECO:0000313" key="2">
    <source>
        <dbReference type="EMBL" id="SHF56669.1"/>
    </source>
</evidence>
<evidence type="ECO:0000313" key="4">
    <source>
        <dbReference type="Proteomes" id="UP000184533"/>
    </source>
</evidence>
<dbReference type="RefSeq" id="WP_046135086.1">
    <property type="nucleotide sequence ID" value="NZ_FQVC01000009.1"/>
</dbReference>
<dbReference type="AlphaFoldDB" id="A0A0F5LR68"/>
<reference evidence="2 4" key="2">
    <citation type="submission" date="2016-11" db="EMBL/GenBank/DDBJ databases">
        <authorList>
            <person name="Jaros S."/>
            <person name="Januszkiewicz K."/>
            <person name="Wedrychowicz H."/>
        </authorList>
    </citation>
    <scope>NUCLEOTIDE SEQUENCE [LARGE SCALE GENOMIC DNA]</scope>
    <source>
        <strain evidence="2 4">DSM 17137</strain>
    </source>
</reference>
<dbReference type="STRING" id="1121477.SAMN02745223_03004"/>
<dbReference type="EMBL" id="FQVC01000009">
    <property type="protein sequence ID" value="SHF56669.1"/>
    <property type="molecule type" value="Genomic_DNA"/>
</dbReference>